<organism evidence="2 3">
    <name type="scientific">Daphnia sinensis</name>
    <dbReference type="NCBI Taxonomy" id="1820382"/>
    <lineage>
        <taxon>Eukaryota</taxon>
        <taxon>Metazoa</taxon>
        <taxon>Ecdysozoa</taxon>
        <taxon>Arthropoda</taxon>
        <taxon>Crustacea</taxon>
        <taxon>Branchiopoda</taxon>
        <taxon>Diplostraca</taxon>
        <taxon>Cladocera</taxon>
        <taxon>Anomopoda</taxon>
        <taxon>Daphniidae</taxon>
        <taxon>Daphnia</taxon>
        <taxon>Daphnia similis group</taxon>
    </lineage>
</organism>
<reference evidence="2 3" key="1">
    <citation type="submission" date="2022-05" db="EMBL/GenBank/DDBJ databases">
        <title>A multi-omics perspective on studying reproductive biology in Daphnia sinensis.</title>
        <authorList>
            <person name="Jia J."/>
        </authorList>
    </citation>
    <scope>NUCLEOTIDE SEQUENCE [LARGE SCALE GENOMIC DNA]</scope>
    <source>
        <strain evidence="2 3">WSL</strain>
    </source>
</reference>
<proteinExistence type="predicted"/>
<dbReference type="EMBL" id="WJBH02000002">
    <property type="protein sequence ID" value="KAI9563433.1"/>
    <property type="molecule type" value="Genomic_DNA"/>
</dbReference>
<keyword evidence="1" id="KW-0472">Membrane</keyword>
<evidence type="ECO:0000313" key="2">
    <source>
        <dbReference type="EMBL" id="KAI9563433.1"/>
    </source>
</evidence>
<feature type="transmembrane region" description="Helical" evidence="1">
    <location>
        <begin position="63"/>
        <end position="83"/>
    </location>
</feature>
<keyword evidence="1" id="KW-0812">Transmembrane</keyword>
<evidence type="ECO:0000256" key="1">
    <source>
        <dbReference type="SAM" id="Phobius"/>
    </source>
</evidence>
<comment type="caution">
    <text evidence="2">The sequence shown here is derived from an EMBL/GenBank/DDBJ whole genome shotgun (WGS) entry which is preliminary data.</text>
</comment>
<dbReference type="AlphaFoldDB" id="A0AAD5LT01"/>
<feature type="transmembrane region" description="Helical" evidence="1">
    <location>
        <begin position="34"/>
        <end position="56"/>
    </location>
</feature>
<keyword evidence="1" id="KW-1133">Transmembrane helix</keyword>
<sequence length="150" mass="16404">MGDKMLRYLAIANMCEGCLTVLLQLAVLVTLHDWVDFICIGFWGGVLMILAGMWTLQNSPKKMITTAALSMIGGLCMVGFYSWNVSIVDCGTIPPTPAGARGNWENDPDLCSWRLASDILFIIFGCFALVINIFMAARASTLIGNRRGSF</sequence>
<keyword evidence="3" id="KW-1185">Reference proteome</keyword>
<accession>A0AAD5LT01</accession>
<name>A0AAD5LT01_9CRUS</name>
<feature type="transmembrane region" description="Helical" evidence="1">
    <location>
        <begin position="119"/>
        <end position="137"/>
    </location>
</feature>
<protein>
    <submittedName>
        <fullName evidence="2">Uncharacterized protein</fullName>
    </submittedName>
</protein>
<dbReference type="Proteomes" id="UP000820818">
    <property type="component" value="Linkage Group LG2"/>
</dbReference>
<feature type="transmembrane region" description="Helical" evidence="1">
    <location>
        <begin position="7"/>
        <end position="28"/>
    </location>
</feature>
<gene>
    <name evidence="2" type="ORF">GHT06_010896</name>
</gene>
<evidence type="ECO:0000313" key="3">
    <source>
        <dbReference type="Proteomes" id="UP000820818"/>
    </source>
</evidence>